<evidence type="ECO:0000256" key="1">
    <source>
        <dbReference type="SAM" id="MobiDB-lite"/>
    </source>
</evidence>
<name>A0ABT0T1S5_9GAMM</name>
<dbReference type="Pfam" id="PF13768">
    <property type="entry name" value="VWA_3"/>
    <property type="match status" value="1"/>
</dbReference>
<keyword evidence="5" id="KW-1185">Reference proteome</keyword>
<reference evidence="4" key="1">
    <citation type="submission" date="2022-05" db="EMBL/GenBank/DDBJ databases">
        <title>Halomonas geminus sp. nov. and Halomonas llamarensis sp. nov. isolated from high-altitude salars of the Atacama Desert.</title>
        <authorList>
            <person name="Hintersatz C."/>
            <person name="Rojas L.A."/>
            <person name="Wei T.-S."/>
            <person name="Kutschke S."/>
            <person name="Lehmann F."/>
            <person name="Jain R."/>
            <person name="Pollmann K."/>
        </authorList>
    </citation>
    <scope>NUCLEOTIDE SEQUENCE</scope>
    <source>
        <strain evidence="4">ATCH28</strain>
    </source>
</reference>
<sequence>MGGYGMERPFGRLTWLLAIGCALWLWASVAPAQVGEEERPDVRVVVDVSGSMKENDPDRLALSALDMLVALLPNGATAGVWTFGETVDNPLPLGEVDEAWRDRALALPPALQDYQQYTDIEVALREAASAEANGWRHLVLLTDGMIDLSPARGAKPEVDDASRRRLVDELAAELADQGVTIHAIAFSDQADLALVERLAQSTGGLAALAENPERLLGAFLDIVERIFPADQVPLEEGRFVIDDGVETFSALVFHEPDDAPLTLVAPDGTRYGADEAPDGIRWRVEPRFDLIRVPDPQVGEWRLEGPVGEGSRINVASSLHLRTADLPTTLYLGFEVPLEAWVERDGDPLGEAGEEPTLSVSLQDTEGEVQSRVTLQAEAGRFRGRLPAPALTGNMRLVFRAEGEGFHRQRVQAVNVLPAIGAVHRPEEGRVVLAAEHPRLNRDNTEIQGELQGERLEARAVGSSRWHLELPELDEELSQPLLLTATLELDGETRELALPRLILNPEGRVGIDLADVAGPTLGTERVEDGERSDASLPPPETSAERAADRFVAWANRLPDKARDLWQAGVPGLQRLWEAHRRDPRLWGAVALMVLVWLVASLIRRRRARRPVRREEPHV</sequence>
<feature type="compositionally biased region" description="Basic and acidic residues" evidence="1">
    <location>
        <begin position="524"/>
        <end position="533"/>
    </location>
</feature>
<evidence type="ECO:0000259" key="3">
    <source>
        <dbReference type="PROSITE" id="PS50234"/>
    </source>
</evidence>
<organism evidence="4 5">
    <name type="scientific">Halomonas gemina</name>
    <dbReference type="NCBI Taxonomy" id="2945105"/>
    <lineage>
        <taxon>Bacteria</taxon>
        <taxon>Pseudomonadati</taxon>
        <taxon>Pseudomonadota</taxon>
        <taxon>Gammaproteobacteria</taxon>
        <taxon>Oceanospirillales</taxon>
        <taxon>Halomonadaceae</taxon>
        <taxon>Halomonas</taxon>
    </lineage>
</organism>
<keyword evidence="2" id="KW-0812">Transmembrane</keyword>
<dbReference type="PROSITE" id="PS50234">
    <property type="entry name" value="VWFA"/>
    <property type="match status" value="1"/>
</dbReference>
<accession>A0ABT0T1S5</accession>
<keyword evidence="2" id="KW-0472">Membrane</keyword>
<comment type="caution">
    <text evidence="4">The sequence shown here is derived from an EMBL/GenBank/DDBJ whole genome shotgun (WGS) entry which is preliminary data.</text>
</comment>
<evidence type="ECO:0000256" key="2">
    <source>
        <dbReference type="SAM" id="Phobius"/>
    </source>
</evidence>
<dbReference type="Gene3D" id="3.40.50.410">
    <property type="entry name" value="von Willebrand factor, type A domain"/>
    <property type="match status" value="1"/>
</dbReference>
<evidence type="ECO:0000313" key="5">
    <source>
        <dbReference type="Proteomes" id="UP001165369"/>
    </source>
</evidence>
<keyword evidence="2" id="KW-1133">Transmembrane helix</keyword>
<dbReference type="RefSeq" id="WP_250060831.1">
    <property type="nucleotide sequence ID" value="NZ_JAMJPK010000004.1"/>
</dbReference>
<dbReference type="SMART" id="SM00327">
    <property type="entry name" value="VWA"/>
    <property type="match status" value="1"/>
</dbReference>
<feature type="domain" description="VWFA" evidence="3">
    <location>
        <begin position="41"/>
        <end position="226"/>
    </location>
</feature>
<dbReference type="CDD" id="cd00198">
    <property type="entry name" value="vWFA"/>
    <property type="match status" value="1"/>
</dbReference>
<dbReference type="EMBL" id="JAMJPK010000004">
    <property type="protein sequence ID" value="MCL7940748.1"/>
    <property type="molecule type" value="Genomic_DNA"/>
</dbReference>
<dbReference type="InterPro" id="IPR036465">
    <property type="entry name" value="vWFA_dom_sf"/>
</dbReference>
<feature type="transmembrane region" description="Helical" evidence="2">
    <location>
        <begin position="585"/>
        <end position="602"/>
    </location>
</feature>
<proteinExistence type="predicted"/>
<dbReference type="Proteomes" id="UP001165369">
    <property type="component" value="Unassembled WGS sequence"/>
</dbReference>
<gene>
    <name evidence="4" type="ORF">M8009_10655</name>
</gene>
<dbReference type="InterPro" id="IPR002035">
    <property type="entry name" value="VWF_A"/>
</dbReference>
<protein>
    <submittedName>
        <fullName evidence="4">VWA domain-containing protein</fullName>
    </submittedName>
</protein>
<feature type="region of interest" description="Disordered" evidence="1">
    <location>
        <begin position="523"/>
        <end position="544"/>
    </location>
</feature>
<dbReference type="SUPFAM" id="SSF53300">
    <property type="entry name" value="vWA-like"/>
    <property type="match status" value="1"/>
</dbReference>
<evidence type="ECO:0000313" key="4">
    <source>
        <dbReference type="EMBL" id="MCL7940748.1"/>
    </source>
</evidence>